<keyword evidence="2" id="KW-1185">Reference proteome</keyword>
<proteinExistence type="predicted"/>
<sequence length="91" mass="10320">MEAHFGAQKENLSVCGHDSVPSYRSFVGISRDAVSHHSCCDMCLRMITVLIEYSLESRNNRPKQIFTGKLSLLRSEREMIGFVAHCKENSE</sequence>
<evidence type="ECO:0000313" key="1">
    <source>
        <dbReference type="EMBL" id="GBO27923.1"/>
    </source>
</evidence>
<dbReference type="AlphaFoldDB" id="A0A4Y2VRA6"/>
<name>A0A4Y2VRA6_ARAVE</name>
<organism evidence="1 2">
    <name type="scientific">Araneus ventricosus</name>
    <name type="common">Orbweaver spider</name>
    <name type="synonym">Epeira ventricosa</name>
    <dbReference type="NCBI Taxonomy" id="182803"/>
    <lineage>
        <taxon>Eukaryota</taxon>
        <taxon>Metazoa</taxon>
        <taxon>Ecdysozoa</taxon>
        <taxon>Arthropoda</taxon>
        <taxon>Chelicerata</taxon>
        <taxon>Arachnida</taxon>
        <taxon>Araneae</taxon>
        <taxon>Araneomorphae</taxon>
        <taxon>Entelegynae</taxon>
        <taxon>Araneoidea</taxon>
        <taxon>Araneidae</taxon>
        <taxon>Araneus</taxon>
    </lineage>
</organism>
<protein>
    <submittedName>
        <fullName evidence="1">Uncharacterized protein</fullName>
    </submittedName>
</protein>
<comment type="caution">
    <text evidence="1">The sequence shown here is derived from an EMBL/GenBank/DDBJ whole genome shotgun (WGS) entry which is preliminary data.</text>
</comment>
<reference evidence="1 2" key="1">
    <citation type="journal article" date="2019" name="Sci. Rep.">
        <title>Orb-weaving spider Araneus ventricosus genome elucidates the spidroin gene catalogue.</title>
        <authorList>
            <person name="Kono N."/>
            <person name="Nakamura H."/>
            <person name="Ohtoshi R."/>
            <person name="Moran D.A.P."/>
            <person name="Shinohara A."/>
            <person name="Yoshida Y."/>
            <person name="Fujiwara M."/>
            <person name="Mori M."/>
            <person name="Tomita M."/>
            <person name="Arakawa K."/>
        </authorList>
    </citation>
    <scope>NUCLEOTIDE SEQUENCE [LARGE SCALE GENOMIC DNA]</scope>
</reference>
<dbReference type="EMBL" id="BGPR01050951">
    <property type="protein sequence ID" value="GBO27923.1"/>
    <property type="molecule type" value="Genomic_DNA"/>
</dbReference>
<evidence type="ECO:0000313" key="2">
    <source>
        <dbReference type="Proteomes" id="UP000499080"/>
    </source>
</evidence>
<dbReference type="Proteomes" id="UP000499080">
    <property type="component" value="Unassembled WGS sequence"/>
</dbReference>
<accession>A0A4Y2VRA6</accession>
<gene>
    <name evidence="1" type="ORF">AVEN_144497_1</name>
</gene>